<dbReference type="Gene3D" id="1.10.510.10">
    <property type="entry name" value="Transferase(Phosphotransferase) domain 1"/>
    <property type="match status" value="1"/>
</dbReference>
<dbReference type="PROSITE" id="PS50011">
    <property type="entry name" value="PROTEIN_KINASE_DOM"/>
    <property type="match status" value="1"/>
</dbReference>
<evidence type="ECO:0000313" key="3">
    <source>
        <dbReference type="Proteomes" id="UP000077266"/>
    </source>
</evidence>
<reference evidence="2 3" key="1">
    <citation type="journal article" date="2016" name="Mol. Biol. Evol.">
        <title>Comparative Genomics of Early-Diverging Mushroom-Forming Fungi Provides Insights into the Origins of Lignocellulose Decay Capabilities.</title>
        <authorList>
            <person name="Nagy L.G."/>
            <person name="Riley R."/>
            <person name="Tritt A."/>
            <person name="Adam C."/>
            <person name="Daum C."/>
            <person name="Floudas D."/>
            <person name="Sun H."/>
            <person name="Yadav J.S."/>
            <person name="Pangilinan J."/>
            <person name="Larsson K.H."/>
            <person name="Matsuura K."/>
            <person name="Barry K."/>
            <person name="Labutti K."/>
            <person name="Kuo R."/>
            <person name="Ohm R.A."/>
            <person name="Bhattacharya S.S."/>
            <person name="Shirouzu T."/>
            <person name="Yoshinaga Y."/>
            <person name="Martin F.M."/>
            <person name="Grigoriev I.V."/>
            <person name="Hibbett D.S."/>
        </authorList>
    </citation>
    <scope>NUCLEOTIDE SEQUENCE [LARGE SCALE GENOMIC DNA]</scope>
    <source>
        <strain evidence="2 3">HHB12029</strain>
    </source>
</reference>
<dbReference type="Proteomes" id="UP000077266">
    <property type="component" value="Unassembled WGS sequence"/>
</dbReference>
<keyword evidence="3" id="KW-1185">Reference proteome</keyword>
<name>A0A165DKU7_EXIGL</name>
<dbReference type="InterPro" id="IPR000719">
    <property type="entry name" value="Prot_kinase_dom"/>
</dbReference>
<evidence type="ECO:0000259" key="1">
    <source>
        <dbReference type="PROSITE" id="PS50011"/>
    </source>
</evidence>
<dbReference type="EMBL" id="KV426210">
    <property type="protein sequence ID" value="KZV84793.1"/>
    <property type="molecule type" value="Genomic_DNA"/>
</dbReference>
<dbReference type="OrthoDB" id="4062651at2759"/>
<gene>
    <name evidence="2" type="ORF">EXIGLDRAFT_841909</name>
</gene>
<dbReference type="GO" id="GO:0004672">
    <property type="term" value="F:protein kinase activity"/>
    <property type="evidence" value="ECO:0007669"/>
    <property type="project" value="InterPro"/>
</dbReference>
<evidence type="ECO:0000313" key="2">
    <source>
        <dbReference type="EMBL" id="KZV84793.1"/>
    </source>
</evidence>
<organism evidence="2 3">
    <name type="scientific">Exidia glandulosa HHB12029</name>
    <dbReference type="NCBI Taxonomy" id="1314781"/>
    <lineage>
        <taxon>Eukaryota</taxon>
        <taxon>Fungi</taxon>
        <taxon>Dikarya</taxon>
        <taxon>Basidiomycota</taxon>
        <taxon>Agaricomycotina</taxon>
        <taxon>Agaricomycetes</taxon>
        <taxon>Auriculariales</taxon>
        <taxon>Exidiaceae</taxon>
        <taxon>Exidia</taxon>
    </lineage>
</organism>
<proteinExistence type="predicted"/>
<dbReference type="GO" id="GO:0005524">
    <property type="term" value="F:ATP binding"/>
    <property type="evidence" value="ECO:0007669"/>
    <property type="project" value="InterPro"/>
</dbReference>
<dbReference type="SUPFAM" id="SSF56112">
    <property type="entry name" value="Protein kinase-like (PK-like)"/>
    <property type="match status" value="1"/>
</dbReference>
<accession>A0A165DKU7</accession>
<dbReference type="InParanoid" id="A0A165DKU7"/>
<feature type="domain" description="Protein kinase" evidence="1">
    <location>
        <begin position="1"/>
        <end position="190"/>
    </location>
</feature>
<dbReference type="STRING" id="1314781.A0A165DKU7"/>
<protein>
    <recommendedName>
        <fullName evidence="1">Protein kinase domain-containing protein</fullName>
    </recommendedName>
</protein>
<dbReference type="AlphaFoldDB" id="A0A165DKU7"/>
<sequence length="197" mass="21560">MASTTSPEIRALPDRNSQLVPLEQYLAENPDVDRGRILRQIADSIETYHNVDHMIHGAIKMANVVVDEHGNAHLMKSTANVPITSLPSTPATPQERLPMTTATDIYALAWLTFHVFTDINPQDLASNPKIMNMIASGVKPNRPGPNTLPTQRGLNDSIWAVLLQCWVISPVARPSITAFLRSFDVPAPALAPKDVQG</sequence>
<dbReference type="InterPro" id="IPR011009">
    <property type="entry name" value="Kinase-like_dom_sf"/>
</dbReference>